<dbReference type="InterPro" id="IPR015813">
    <property type="entry name" value="Pyrv/PenolPyrv_kinase-like_dom"/>
</dbReference>
<dbReference type="InterPro" id="IPR040442">
    <property type="entry name" value="Pyrv_kinase-like_dom_sf"/>
</dbReference>
<dbReference type="AlphaFoldDB" id="A0A8S9RS76"/>
<gene>
    <name evidence="1" type="ORF">F2Q69_00027261</name>
</gene>
<dbReference type="EMBL" id="QGKX02000088">
    <property type="protein sequence ID" value="KAF3583343.1"/>
    <property type="molecule type" value="Genomic_DNA"/>
</dbReference>
<sequence length="229" mass="25945">MPSVSSSKETSTSPLMLDCISSLSNPLPSETYLVHLNCSSPFFNSSSICVVNPLRPEDQGRSRTTIKRPRSGIAKEVWTYALERGHTRRGARDAIGDSDFFLIPRTDARALSAKTGLSEAIVRANLYMESGADASFVEAPRDDDELKEIRKRTKGYRLCNMLESELKDPPLTSVYASIRPLVDLREKGTTKDHYEKMITIKEFNRLVNLGEWYELETKLLQSQKRSWHN</sequence>
<accession>A0A8S9RS76</accession>
<organism evidence="1 2">
    <name type="scientific">Brassica cretica</name>
    <name type="common">Mustard</name>
    <dbReference type="NCBI Taxonomy" id="69181"/>
    <lineage>
        <taxon>Eukaryota</taxon>
        <taxon>Viridiplantae</taxon>
        <taxon>Streptophyta</taxon>
        <taxon>Embryophyta</taxon>
        <taxon>Tracheophyta</taxon>
        <taxon>Spermatophyta</taxon>
        <taxon>Magnoliopsida</taxon>
        <taxon>eudicotyledons</taxon>
        <taxon>Gunneridae</taxon>
        <taxon>Pentapetalae</taxon>
        <taxon>rosids</taxon>
        <taxon>malvids</taxon>
        <taxon>Brassicales</taxon>
        <taxon>Brassicaceae</taxon>
        <taxon>Brassiceae</taxon>
        <taxon>Brassica</taxon>
    </lineage>
</organism>
<dbReference type="Gene3D" id="3.20.20.60">
    <property type="entry name" value="Phosphoenolpyruvate-binding domains"/>
    <property type="match status" value="1"/>
</dbReference>
<evidence type="ECO:0000313" key="2">
    <source>
        <dbReference type="Proteomes" id="UP000712600"/>
    </source>
</evidence>
<dbReference type="Proteomes" id="UP000712600">
    <property type="component" value="Unassembled WGS sequence"/>
</dbReference>
<dbReference type="PANTHER" id="PTHR42905:SF9">
    <property type="entry name" value="ISOCITRATE LYASE"/>
    <property type="match status" value="1"/>
</dbReference>
<dbReference type="GO" id="GO:0003824">
    <property type="term" value="F:catalytic activity"/>
    <property type="evidence" value="ECO:0007669"/>
    <property type="project" value="InterPro"/>
</dbReference>
<evidence type="ECO:0000313" key="1">
    <source>
        <dbReference type="EMBL" id="KAF3583343.1"/>
    </source>
</evidence>
<protein>
    <submittedName>
        <fullName evidence="1">Uncharacterized protein</fullName>
    </submittedName>
</protein>
<dbReference type="PANTHER" id="PTHR42905">
    <property type="entry name" value="PHOSPHOENOLPYRUVATE CARBOXYLASE"/>
    <property type="match status" value="1"/>
</dbReference>
<dbReference type="Pfam" id="PF13714">
    <property type="entry name" value="PEP_mutase"/>
    <property type="match status" value="1"/>
</dbReference>
<comment type="caution">
    <text evidence="1">The sequence shown here is derived from an EMBL/GenBank/DDBJ whole genome shotgun (WGS) entry which is preliminary data.</text>
</comment>
<name>A0A8S9RS76_BRACR</name>
<reference evidence="1" key="1">
    <citation type="submission" date="2019-12" db="EMBL/GenBank/DDBJ databases">
        <title>Genome sequencing and annotation of Brassica cretica.</title>
        <authorList>
            <person name="Studholme D.J."/>
            <person name="Sarris P."/>
        </authorList>
    </citation>
    <scope>NUCLEOTIDE SEQUENCE</scope>
    <source>
        <strain evidence="1">PFS-109/04</strain>
        <tissue evidence="1">Leaf</tissue>
    </source>
</reference>
<dbReference type="SUPFAM" id="SSF51621">
    <property type="entry name" value="Phosphoenolpyruvate/pyruvate domain"/>
    <property type="match status" value="1"/>
</dbReference>
<proteinExistence type="predicted"/>